<dbReference type="Pfam" id="PF01263">
    <property type="entry name" value="Aldose_epim"/>
    <property type="match status" value="1"/>
</dbReference>
<dbReference type="InterPro" id="IPR008183">
    <property type="entry name" value="Aldose_1/G6P_1-epimerase"/>
</dbReference>
<dbReference type="AlphaFoldDB" id="A0A9X1RL82"/>
<gene>
    <name evidence="2" type="ORF">L6637_41995</name>
    <name evidence="1" type="ORF">L6654_42500</name>
</gene>
<comment type="caution">
    <text evidence="1">The sequence shown here is derived from an EMBL/GenBank/DDBJ whole genome shotgun (WGS) entry which is preliminary data.</text>
</comment>
<dbReference type="EMBL" id="JAKLTY010000074">
    <property type="protein sequence ID" value="MCG2633188.1"/>
    <property type="molecule type" value="Genomic_DNA"/>
</dbReference>
<evidence type="ECO:0000313" key="1">
    <source>
        <dbReference type="EMBL" id="MCG2633188.1"/>
    </source>
</evidence>
<evidence type="ECO:0000313" key="4">
    <source>
        <dbReference type="Proteomes" id="UP001139054"/>
    </source>
</evidence>
<dbReference type="EMBL" id="JAKLUA010000057">
    <property type="protein sequence ID" value="MCG2673425.1"/>
    <property type="molecule type" value="Genomic_DNA"/>
</dbReference>
<dbReference type="Proteomes" id="UP001139012">
    <property type="component" value="Unassembled WGS sequence"/>
</dbReference>
<proteinExistence type="predicted"/>
<dbReference type="RefSeq" id="WP_237874423.1">
    <property type="nucleotide sequence ID" value="NZ_JAKLTY010000074.1"/>
</dbReference>
<dbReference type="SUPFAM" id="SSF74650">
    <property type="entry name" value="Galactose mutarotase-like"/>
    <property type="match status" value="1"/>
</dbReference>
<dbReference type="GO" id="GO:0030246">
    <property type="term" value="F:carbohydrate binding"/>
    <property type="evidence" value="ECO:0007669"/>
    <property type="project" value="InterPro"/>
</dbReference>
<sequence length="112" mass="13504">MLPIVGRRASDELRHRRKTYRMNQHGFARDSRFAWTERGERRCVLLLEDSEATRALYPFAFRLTVTYTLDAERPRRGAEDRQRRRGDCRCRSVAIRLSIGRFKPEYRKRAMR</sequence>
<evidence type="ECO:0000313" key="3">
    <source>
        <dbReference type="Proteomes" id="UP001139012"/>
    </source>
</evidence>
<dbReference type="Gene3D" id="2.70.98.10">
    <property type="match status" value="1"/>
</dbReference>
<reference evidence="1" key="1">
    <citation type="submission" date="2022-01" db="EMBL/GenBank/DDBJ databases">
        <title>Genome sequnece data of strain Bradyrhizobium sp. nov.</title>
        <authorList>
            <person name="Zhang J."/>
        </authorList>
    </citation>
    <scope>NUCLEOTIDE SEQUENCE</scope>
    <source>
        <strain evidence="2">WYCCWR 12774</strain>
        <strain evidence="1">WYCCWR 13023</strain>
    </source>
</reference>
<protein>
    <submittedName>
        <fullName evidence="1">Uncharacterized protein</fullName>
    </submittedName>
</protein>
<dbReference type="GO" id="GO:0005975">
    <property type="term" value="P:carbohydrate metabolic process"/>
    <property type="evidence" value="ECO:0007669"/>
    <property type="project" value="InterPro"/>
</dbReference>
<dbReference type="InterPro" id="IPR011013">
    <property type="entry name" value="Gal_mutarotase_sf_dom"/>
</dbReference>
<name>A0A9X1RL82_9BRAD</name>
<keyword evidence="3" id="KW-1185">Reference proteome</keyword>
<dbReference type="InterPro" id="IPR014718">
    <property type="entry name" value="GH-type_carb-bd"/>
</dbReference>
<organism evidence="1 4">
    <name type="scientific">Bradyrhizobium zhengyangense</name>
    <dbReference type="NCBI Taxonomy" id="2911009"/>
    <lineage>
        <taxon>Bacteria</taxon>
        <taxon>Pseudomonadati</taxon>
        <taxon>Pseudomonadota</taxon>
        <taxon>Alphaproteobacteria</taxon>
        <taxon>Hyphomicrobiales</taxon>
        <taxon>Nitrobacteraceae</taxon>
        <taxon>Bradyrhizobium</taxon>
    </lineage>
</organism>
<evidence type="ECO:0000313" key="2">
    <source>
        <dbReference type="EMBL" id="MCG2673425.1"/>
    </source>
</evidence>
<dbReference type="Proteomes" id="UP001139054">
    <property type="component" value="Unassembled WGS sequence"/>
</dbReference>
<accession>A0A9X1RL82</accession>
<dbReference type="GO" id="GO:0016853">
    <property type="term" value="F:isomerase activity"/>
    <property type="evidence" value="ECO:0007669"/>
    <property type="project" value="InterPro"/>
</dbReference>